<reference evidence="2 3" key="1">
    <citation type="submission" date="2024-10" db="EMBL/GenBank/DDBJ databases">
        <title>The Natural Products Discovery Center: Release of the First 8490 Sequenced Strains for Exploring Actinobacteria Biosynthetic Diversity.</title>
        <authorList>
            <person name="Kalkreuter E."/>
            <person name="Kautsar S.A."/>
            <person name="Yang D."/>
            <person name="Bader C.D."/>
            <person name="Teijaro C.N."/>
            <person name="Fluegel L."/>
            <person name="Davis C.M."/>
            <person name="Simpson J.R."/>
            <person name="Lauterbach L."/>
            <person name="Steele A.D."/>
            <person name="Gui C."/>
            <person name="Meng S."/>
            <person name="Li G."/>
            <person name="Viehrig K."/>
            <person name="Ye F."/>
            <person name="Su P."/>
            <person name="Kiefer A.F."/>
            <person name="Nichols A."/>
            <person name="Cepeda A.J."/>
            <person name="Yan W."/>
            <person name="Fan B."/>
            <person name="Jiang Y."/>
            <person name="Adhikari A."/>
            <person name="Zheng C.-J."/>
            <person name="Schuster L."/>
            <person name="Cowan T.M."/>
            <person name="Smanski M.J."/>
            <person name="Chevrette M.G."/>
            <person name="De Carvalho L.P.S."/>
            <person name="Shen B."/>
        </authorList>
    </citation>
    <scope>NUCLEOTIDE SEQUENCE [LARGE SCALE GENOMIC DNA]</scope>
    <source>
        <strain evidence="2 3">NPDC049845</strain>
    </source>
</reference>
<dbReference type="Pfam" id="PF03995">
    <property type="entry name" value="Inhibitor_I36"/>
    <property type="match status" value="1"/>
</dbReference>
<protein>
    <submittedName>
        <fullName evidence="2">Peptidase inhibitor family I36 protein</fullName>
    </submittedName>
</protein>
<proteinExistence type="predicted"/>
<dbReference type="InterPro" id="IPR011024">
    <property type="entry name" value="G_crystallin-like"/>
</dbReference>
<dbReference type="RefSeq" id="WP_396769057.1">
    <property type="nucleotide sequence ID" value="NZ_JBITLA010000004.1"/>
</dbReference>
<gene>
    <name evidence="2" type="ORF">ACIBP4_12650</name>
</gene>
<evidence type="ECO:0000256" key="1">
    <source>
        <dbReference type="SAM" id="SignalP"/>
    </source>
</evidence>
<comment type="caution">
    <text evidence="2">The sequence shown here is derived from an EMBL/GenBank/DDBJ whole genome shotgun (WGS) entry which is preliminary data.</text>
</comment>
<sequence>MRTRTRLLASTAVAVLGVTALASPATAGPALRDPSLASFQGRTIDLSKSWEGAQVCAVLSRSEVRCYATNEEASADLAPRASRDADGPISTFAWHGCDNDWICIFEHADFAGRKLQFSDEYWHDLDEWGFKDKTSSWVNNQGGSWTGCSGSDSGTLGDGAGNNRTMTDCTASANLGSYNDKAEDIHG</sequence>
<dbReference type="Gene3D" id="2.60.20.10">
    <property type="entry name" value="Crystallins"/>
    <property type="match status" value="1"/>
</dbReference>
<feature type="chain" id="PRO_5046245198" evidence="1">
    <location>
        <begin position="28"/>
        <end position="187"/>
    </location>
</feature>
<name>A0ABW7ZJW1_9ACTN</name>
<dbReference type="Proteomes" id="UP001612812">
    <property type="component" value="Unassembled WGS sequence"/>
</dbReference>
<evidence type="ECO:0000313" key="2">
    <source>
        <dbReference type="EMBL" id="MFI7263135.1"/>
    </source>
</evidence>
<dbReference type="SUPFAM" id="SSF49695">
    <property type="entry name" value="gamma-Crystallin-like"/>
    <property type="match status" value="1"/>
</dbReference>
<dbReference type="EMBL" id="JBITLE010000004">
    <property type="protein sequence ID" value="MFI7263135.1"/>
    <property type="molecule type" value="Genomic_DNA"/>
</dbReference>
<keyword evidence="1" id="KW-0732">Signal</keyword>
<organism evidence="2 3">
    <name type="scientific">Micromonospora maritima</name>
    <dbReference type="NCBI Taxonomy" id="986711"/>
    <lineage>
        <taxon>Bacteria</taxon>
        <taxon>Bacillati</taxon>
        <taxon>Actinomycetota</taxon>
        <taxon>Actinomycetes</taxon>
        <taxon>Micromonosporales</taxon>
        <taxon>Micromonosporaceae</taxon>
        <taxon>Micromonospora</taxon>
    </lineage>
</organism>
<keyword evidence="3" id="KW-1185">Reference proteome</keyword>
<feature type="signal peptide" evidence="1">
    <location>
        <begin position="1"/>
        <end position="27"/>
    </location>
</feature>
<accession>A0ABW7ZJW1</accession>
<evidence type="ECO:0000313" key="3">
    <source>
        <dbReference type="Proteomes" id="UP001612812"/>
    </source>
</evidence>